<accession>A0A6J5VH78</accession>
<dbReference type="OrthoDB" id="693270at2759"/>
<dbReference type="PANTHER" id="PTHR34055:SF7">
    <property type="entry name" value="NEUROFILAMENT MEDIUM POLYPEPTIDE-LIKE"/>
    <property type="match status" value="1"/>
</dbReference>
<keyword evidence="5" id="KW-1185">Reference proteome</keyword>
<feature type="compositionally biased region" description="Basic residues" evidence="1">
    <location>
        <begin position="1"/>
        <end position="10"/>
    </location>
</feature>
<name>A0A6J5VH78_PRUAR</name>
<evidence type="ECO:0000313" key="2">
    <source>
        <dbReference type="EMBL" id="CAB4286835.1"/>
    </source>
</evidence>
<dbReference type="EMBL" id="CAEKKB010000007">
    <property type="protein sequence ID" value="CAB4317205.1"/>
    <property type="molecule type" value="Genomic_DNA"/>
</dbReference>
<feature type="compositionally biased region" description="Basic residues" evidence="1">
    <location>
        <begin position="30"/>
        <end position="39"/>
    </location>
</feature>
<feature type="compositionally biased region" description="Basic and acidic residues" evidence="1">
    <location>
        <begin position="89"/>
        <end position="110"/>
    </location>
</feature>
<reference evidence="2 4" key="2">
    <citation type="submission" date="2020-05" db="EMBL/GenBank/DDBJ databases">
        <authorList>
            <person name="Campoy J."/>
            <person name="Schneeberger K."/>
            <person name="Spophaly S."/>
        </authorList>
    </citation>
    <scope>NUCLEOTIDE SEQUENCE [LARGE SCALE GENOMIC DNA]</scope>
    <source>
        <strain evidence="2">PruArmRojPasFocal</strain>
    </source>
</reference>
<dbReference type="Proteomes" id="UP000507245">
    <property type="component" value="Unassembled WGS sequence"/>
</dbReference>
<gene>
    <name evidence="2" type="ORF">CURHAP_LOCUS44569</name>
    <name evidence="3" type="ORF">ORAREDHAP_LOCUS43926</name>
</gene>
<feature type="region of interest" description="Disordered" evidence="1">
    <location>
        <begin position="1"/>
        <end position="137"/>
    </location>
</feature>
<evidence type="ECO:0000313" key="5">
    <source>
        <dbReference type="Proteomes" id="UP000507245"/>
    </source>
</evidence>
<reference evidence="5" key="1">
    <citation type="journal article" date="2020" name="Genome Biol.">
        <title>Gamete binning: chromosome-level and haplotype-resolved genome assembly enabled by high-throughput single-cell sequencing of gamete genomes.</title>
        <authorList>
            <person name="Campoy J.A."/>
            <person name="Sun H."/>
            <person name="Goel M."/>
            <person name="Jiao W.-B."/>
            <person name="Folz-Donahue K."/>
            <person name="Wang N."/>
            <person name="Rubio M."/>
            <person name="Liu C."/>
            <person name="Kukat C."/>
            <person name="Ruiz D."/>
            <person name="Huettel B."/>
            <person name="Schneeberger K."/>
        </authorList>
    </citation>
    <scope>NUCLEOTIDE SEQUENCE [LARGE SCALE GENOMIC DNA]</scope>
    <source>
        <strain evidence="5">cv. Rojo Pasion</strain>
    </source>
</reference>
<evidence type="ECO:0000313" key="3">
    <source>
        <dbReference type="EMBL" id="CAB4317205.1"/>
    </source>
</evidence>
<evidence type="ECO:0000256" key="1">
    <source>
        <dbReference type="SAM" id="MobiDB-lite"/>
    </source>
</evidence>
<dbReference type="AlphaFoldDB" id="A0A6J5VH78"/>
<organism evidence="2 4">
    <name type="scientific">Prunus armeniaca</name>
    <name type="common">Apricot</name>
    <name type="synonym">Armeniaca vulgaris</name>
    <dbReference type="NCBI Taxonomy" id="36596"/>
    <lineage>
        <taxon>Eukaryota</taxon>
        <taxon>Viridiplantae</taxon>
        <taxon>Streptophyta</taxon>
        <taxon>Embryophyta</taxon>
        <taxon>Tracheophyta</taxon>
        <taxon>Spermatophyta</taxon>
        <taxon>Magnoliopsida</taxon>
        <taxon>eudicotyledons</taxon>
        <taxon>Gunneridae</taxon>
        <taxon>Pentapetalae</taxon>
        <taxon>rosids</taxon>
        <taxon>fabids</taxon>
        <taxon>Rosales</taxon>
        <taxon>Rosaceae</taxon>
        <taxon>Amygdaloideae</taxon>
        <taxon>Amygdaleae</taxon>
        <taxon>Prunus</taxon>
    </lineage>
</organism>
<evidence type="ECO:0000313" key="4">
    <source>
        <dbReference type="Proteomes" id="UP000507222"/>
    </source>
</evidence>
<proteinExistence type="predicted"/>
<dbReference type="Proteomes" id="UP000507222">
    <property type="component" value="Unassembled WGS sequence"/>
</dbReference>
<feature type="compositionally biased region" description="Basic and acidic residues" evidence="1">
    <location>
        <begin position="16"/>
        <end position="29"/>
    </location>
</feature>
<sequence length="137" mass="15352">MGRGRGKGKKQSIIAVREDPGSGEEERIPPNRRRGRPHKPLKEDIGEGEEAQKTEDVEDAKIYVSSKDMKNQSAIENGRKRKRSAQVKENIKSVKEDKNVETKSSLDDSTKSVGFRQNGSRRKNKPHRAAEAGVQCK</sequence>
<dbReference type="PANTHER" id="PTHR34055">
    <property type="entry name" value="OS09G0491596 PROTEIN"/>
    <property type="match status" value="1"/>
</dbReference>
<protein>
    <submittedName>
        <fullName evidence="2">Uncharacterized protein</fullName>
    </submittedName>
</protein>
<feature type="compositionally biased region" description="Basic and acidic residues" evidence="1">
    <location>
        <begin position="40"/>
        <end position="61"/>
    </location>
</feature>
<dbReference type="EMBL" id="CAEKDK010000007">
    <property type="protein sequence ID" value="CAB4286835.1"/>
    <property type="molecule type" value="Genomic_DNA"/>
</dbReference>